<keyword evidence="12" id="KW-1185">Reference proteome</keyword>
<organism evidence="11 12">
    <name type="scientific">Dentipellis fragilis</name>
    <dbReference type="NCBI Taxonomy" id="205917"/>
    <lineage>
        <taxon>Eukaryota</taxon>
        <taxon>Fungi</taxon>
        <taxon>Dikarya</taxon>
        <taxon>Basidiomycota</taxon>
        <taxon>Agaricomycotina</taxon>
        <taxon>Agaricomycetes</taxon>
        <taxon>Russulales</taxon>
        <taxon>Hericiaceae</taxon>
        <taxon>Dentipellis</taxon>
    </lineage>
</organism>
<dbReference type="OrthoDB" id="3357846at2759"/>
<keyword evidence="4 9" id="KW-0812">Transmembrane</keyword>
<dbReference type="Gene3D" id="1.20.1250.20">
    <property type="entry name" value="MFS general substrate transporter like domains"/>
    <property type="match status" value="1"/>
</dbReference>
<dbReference type="InterPro" id="IPR015943">
    <property type="entry name" value="WD40/YVTN_repeat-like_dom_sf"/>
</dbReference>
<dbReference type="CDD" id="cd17323">
    <property type="entry name" value="MFS_Tpo1_MDR_like"/>
    <property type="match status" value="1"/>
</dbReference>
<evidence type="ECO:0000256" key="4">
    <source>
        <dbReference type="ARBA" id="ARBA00022692"/>
    </source>
</evidence>
<dbReference type="FunFam" id="1.20.1250.20:FF:000011">
    <property type="entry name" value="MFS multidrug transporter, putative"/>
    <property type="match status" value="1"/>
</dbReference>
<dbReference type="PANTHER" id="PTHR23502:SF186">
    <property type="entry name" value="MAJOR FACILITATOR SUPERFAMILY (MFS) PROFILE DOMAIN-CONTAINING PROTEIN"/>
    <property type="match status" value="1"/>
</dbReference>
<evidence type="ECO:0000256" key="6">
    <source>
        <dbReference type="ARBA" id="ARBA00023136"/>
    </source>
</evidence>
<name>A0A4Y9ZC72_9AGAM</name>
<dbReference type="GO" id="GO:0005886">
    <property type="term" value="C:plasma membrane"/>
    <property type="evidence" value="ECO:0007669"/>
    <property type="project" value="UniProtKB-SubCell"/>
</dbReference>
<gene>
    <name evidence="11" type="ORF">EVG20_g1245</name>
</gene>
<feature type="transmembrane region" description="Helical" evidence="9">
    <location>
        <begin position="757"/>
        <end position="777"/>
    </location>
</feature>
<dbReference type="SMART" id="SM00320">
    <property type="entry name" value="WD40"/>
    <property type="match status" value="2"/>
</dbReference>
<evidence type="ECO:0000256" key="3">
    <source>
        <dbReference type="ARBA" id="ARBA00022475"/>
    </source>
</evidence>
<dbReference type="PANTHER" id="PTHR23502">
    <property type="entry name" value="MAJOR FACILITATOR SUPERFAMILY"/>
    <property type="match status" value="1"/>
</dbReference>
<dbReference type="InterPro" id="IPR011701">
    <property type="entry name" value="MFS"/>
</dbReference>
<keyword evidence="3" id="KW-1003">Cell membrane</keyword>
<dbReference type="InterPro" id="IPR001680">
    <property type="entry name" value="WD40_rpt"/>
</dbReference>
<feature type="transmembrane region" description="Helical" evidence="9">
    <location>
        <begin position="857"/>
        <end position="881"/>
    </location>
</feature>
<dbReference type="InterPro" id="IPR036322">
    <property type="entry name" value="WD40_repeat_dom_sf"/>
</dbReference>
<sequence>MAAVTVAMNEAEPPTLRATLQTPAHVSALSRTKSGHLCAGSDDGSIRVYYRPETQVIKAIRGLGAEISCIACVETNPGGLGQAWVASGRRVSLFDLDNPKLILSSDDSLHTLVVGEDDDDVLNEVTVNKDQKTLAFSTDSGAVGVVNLQTYNITRMKSRHTSVCCTVRFISDRPSELVSGGYDSALLHFDFNQCNTLSRHDFTPIPQASGVSLSPPFVLSCSVSASGLIAAGTADGQLWIGAGGEKRPASSNRKKKKSRKWEGLRVEESYAFKIAEGPIVAVAFVEADVLLTCTLLGTLSLHALSTYGEEPTKWKFETRWTTETKKISKVNALNVHDSWYAIGGFDVDEILSWLHRTAPQTQIEARGSGSVQDVKDHGREVDVEVRESTCVAPPESDARTEKHVEIRTEGNVVHNVSRTSARNYTGSGTADDPYVVDWDLGDPENPYNWPWKRKWLITSQLALGTWTVSFASSSYSGGISFLRQDIPMSEEVAVLGISLYVLGFALGDLSTTLDEYSPLLFAPLSEMYGRRRIFLCTFSIYTLFHMGGALAHNVATILITRLLAGISGSAPLTNAGGAISDIFTARERGIAAALYSTAPFLGPVTGPIIGGYVSQSRHLGWRWSFWLMFIISAVNLVFGTLATPETVGLHACYGPSVCAEEKCYQYGPVLLRRRAHRLQKETGGVEYYVTAYDLRRNLPFNVYMIINLTRPFRFLFTEPIVTLMAFYISVAYATLYAEFSAFPIVFQEHRGFSAGEGGLAFLGIGVGVILGTALSPVQNRLYWRAMRESPSGHAPPEARLYLAIVGGISLPVGLFWFAWTTNPSIHWIVPILAGIPIGLAIALILQCLNAYMMDAYTIYFASAIAATILLRSLFAAAFPLFSPVMFKALGDEWACSIFGFLALACMPVPPLFWKYGRSIRARSAFAWKEPADENQDSDTVDISEVTTIREREKDKGSDLESRT</sequence>
<protein>
    <recommendedName>
        <fullName evidence="10">Major facilitator superfamily (MFS) profile domain-containing protein</fullName>
    </recommendedName>
</protein>
<dbReference type="PROSITE" id="PS50850">
    <property type="entry name" value="MFS"/>
    <property type="match status" value="1"/>
</dbReference>
<dbReference type="InterPro" id="IPR020846">
    <property type="entry name" value="MFS_dom"/>
</dbReference>
<comment type="caution">
    <text evidence="11">The sequence shown here is derived from an EMBL/GenBank/DDBJ whole genome shotgun (WGS) entry which is preliminary data.</text>
</comment>
<reference evidence="11 12" key="1">
    <citation type="submission" date="2019-02" db="EMBL/GenBank/DDBJ databases">
        <title>Genome sequencing of the rare red list fungi Dentipellis fragilis.</title>
        <authorList>
            <person name="Buettner E."/>
            <person name="Kellner H."/>
        </authorList>
    </citation>
    <scope>NUCLEOTIDE SEQUENCE [LARGE SCALE GENOMIC DNA]</scope>
    <source>
        <strain evidence="11 12">DSM 105465</strain>
    </source>
</reference>
<evidence type="ECO:0000256" key="9">
    <source>
        <dbReference type="SAM" id="Phobius"/>
    </source>
</evidence>
<dbReference type="Proteomes" id="UP000298327">
    <property type="component" value="Unassembled WGS sequence"/>
</dbReference>
<feature type="domain" description="Major facilitator superfamily (MFS) profile" evidence="10">
    <location>
        <begin position="457"/>
        <end position="917"/>
    </location>
</feature>
<dbReference type="SUPFAM" id="SSF50978">
    <property type="entry name" value="WD40 repeat-like"/>
    <property type="match status" value="1"/>
</dbReference>
<feature type="transmembrane region" description="Helical" evidence="9">
    <location>
        <begin position="893"/>
        <end position="913"/>
    </location>
</feature>
<comment type="subcellular location">
    <subcellularLocation>
        <location evidence="1">Cell membrane</location>
        <topology evidence="1">Multi-pass membrane protein</topology>
    </subcellularLocation>
</comment>
<proteinExistence type="inferred from homology"/>
<dbReference type="Gene3D" id="2.130.10.10">
    <property type="entry name" value="YVTN repeat-like/Quinoprotein amine dehydrogenase"/>
    <property type="match status" value="2"/>
</dbReference>
<feature type="transmembrane region" description="Helical" evidence="9">
    <location>
        <begin position="798"/>
        <end position="819"/>
    </location>
</feature>
<keyword evidence="2" id="KW-0813">Transport</keyword>
<dbReference type="AlphaFoldDB" id="A0A4Y9ZC72"/>
<dbReference type="Pfam" id="PF07690">
    <property type="entry name" value="MFS_1"/>
    <property type="match status" value="1"/>
</dbReference>
<dbReference type="STRING" id="205917.A0A4Y9ZC72"/>
<evidence type="ECO:0000256" key="2">
    <source>
        <dbReference type="ARBA" id="ARBA00022448"/>
    </source>
</evidence>
<feature type="transmembrane region" description="Helical" evidence="9">
    <location>
        <begin position="533"/>
        <end position="559"/>
    </location>
</feature>
<accession>A0A4Y9ZC72</accession>
<feature type="region of interest" description="Disordered" evidence="8">
    <location>
        <begin position="930"/>
        <end position="963"/>
    </location>
</feature>
<keyword evidence="5 9" id="KW-1133">Transmembrane helix</keyword>
<evidence type="ECO:0000256" key="8">
    <source>
        <dbReference type="SAM" id="MobiDB-lite"/>
    </source>
</evidence>
<evidence type="ECO:0000256" key="7">
    <source>
        <dbReference type="ARBA" id="ARBA00038459"/>
    </source>
</evidence>
<dbReference type="EMBL" id="SEOQ01000038">
    <property type="protein sequence ID" value="TFY71750.1"/>
    <property type="molecule type" value="Genomic_DNA"/>
</dbReference>
<evidence type="ECO:0000256" key="5">
    <source>
        <dbReference type="ARBA" id="ARBA00022989"/>
    </source>
</evidence>
<feature type="transmembrane region" description="Helical" evidence="9">
    <location>
        <begin position="714"/>
        <end position="737"/>
    </location>
</feature>
<keyword evidence="6 9" id="KW-0472">Membrane</keyword>
<evidence type="ECO:0000313" key="12">
    <source>
        <dbReference type="Proteomes" id="UP000298327"/>
    </source>
</evidence>
<feature type="transmembrane region" description="Helical" evidence="9">
    <location>
        <begin position="623"/>
        <end position="642"/>
    </location>
</feature>
<evidence type="ECO:0000313" key="11">
    <source>
        <dbReference type="EMBL" id="TFY71750.1"/>
    </source>
</evidence>
<comment type="similarity">
    <text evidence="7">Belongs to the major facilitator superfamily. DHA1 family. Polyamines/proton antiporter (TC 2.A.1.2.16) subfamily.</text>
</comment>
<dbReference type="GO" id="GO:0022857">
    <property type="term" value="F:transmembrane transporter activity"/>
    <property type="evidence" value="ECO:0007669"/>
    <property type="project" value="InterPro"/>
</dbReference>
<dbReference type="InterPro" id="IPR036259">
    <property type="entry name" value="MFS_trans_sf"/>
</dbReference>
<feature type="transmembrane region" description="Helical" evidence="9">
    <location>
        <begin position="825"/>
        <end position="845"/>
    </location>
</feature>
<evidence type="ECO:0000256" key="1">
    <source>
        <dbReference type="ARBA" id="ARBA00004651"/>
    </source>
</evidence>
<feature type="compositionally biased region" description="Acidic residues" evidence="8">
    <location>
        <begin position="932"/>
        <end position="941"/>
    </location>
</feature>
<dbReference type="SUPFAM" id="SSF103473">
    <property type="entry name" value="MFS general substrate transporter"/>
    <property type="match status" value="1"/>
</dbReference>
<feature type="compositionally biased region" description="Basic and acidic residues" evidence="8">
    <location>
        <begin position="947"/>
        <end position="963"/>
    </location>
</feature>
<evidence type="ECO:0000259" key="10">
    <source>
        <dbReference type="PROSITE" id="PS50850"/>
    </source>
</evidence>